<keyword evidence="3" id="KW-1185">Reference proteome</keyword>
<evidence type="ECO:0000313" key="2">
    <source>
        <dbReference type="EMBL" id="KAJ1188261.1"/>
    </source>
</evidence>
<name>A0AAV7UIN4_PLEWA</name>
<accession>A0AAV7UIN4</accession>
<dbReference type="Proteomes" id="UP001066276">
    <property type="component" value="Chromosome 3_1"/>
</dbReference>
<dbReference type="EMBL" id="JANPWB010000005">
    <property type="protein sequence ID" value="KAJ1188261.1"/>
    <property type="molecule type" value="Genomic_DNA"/>
</dbReference>
<evidence type="ECO:0000313" key="3">
    <source>
        <dbReference type="Proteomes" id="UP001066276"/>
    </source>
</evidence>
<evidence type="ECO:0000256" key="1">
    <source>
        <dbReference type="SAM" id="MobiDB-lite"/>
    </source>
</evidence>
<sequence>MRRRPWLGHTPSQCRYHHSVFSLRCQHHIQAHSSTTRAPTPPGATSTVLLTQGSLALPSTREGQCSSFARQSTTCFFCGARLLIRQLRRSPLFLAGSGQPGGRPLLSTGAAPPAKPPAASAQCSCGPAYASGGVTPTPLIPASCSPAGALRDPQPAGPTAARTFFRATCLILQARQPAPLQLRGRAASQVIRAPIRAPASRPRAGPSPTQGHARSASSSQI</sequence>
<organism evidence="2 3">
    <name type="scientific">Pleurodeles waltl</name>
    <name type="common">Iberian ribbed newt</name>
    <dbReference type="NCBI Taxonomy" id="8319"/>
    <lineage>
        <taxon>Eukaryota</taxon>
        <taxon>Metazoa</taxon>
        <taxon>Chordata</taxon>
        <taxon>Craniata</taxon>
        <taxon>Vertebrata</taxon>
        <taxon>Euteleostomi</taxon>
        <taxon>Amphibia</taxon>
        <taxon>Batrachia</taxon>
        <taxon>Caudata</taxon>
        <taxon>Salamandroidea</taxon>
        <taxon>Salamandridae</taxon>
        <taxon>Pleurodelinae</taxon>
        <taxon>Pleurodeles</taxon>
    </lineage>
</organism>
<dbReference type="AlphaFoldDB" id="A0AAV7UIN4"/>
<reference evidence="2" key="1">
    <citation type="journal article" date="2022" name="bioRxiv">
        <title>Sequencing and chromosome-scale assembly of the giantPleurodeles waltlgenome.</title>
        <authorList>
            <person name="Brown T."/>
            <person name="Elewa A."/>
            <person name="Iarovenko S."/>
            <person name="Subramanian E."/>
            <person name="Araus A.J."/>
            <person name="Petzold A."/>
            <person name="Susuki M."/>
            <person name="Suzuki K.-i.T."/>
            <person name="Hayashi T."/>
            <person name="Toyoda A."/>
            <person name="Oliveira C."/>
            <person name="Osipova E."/>
            <person name="Leigh N.D."/>
            <person name="Simon A."/>
            <person name="Yun M.H."/>
        </authorList>
    </citation>
    <scope>NUCLEOTIDE SEQUENCE</scope>
    <source>
        <strain evidence="2">20211129_DDA</strain>
        <tissue evidence="2">Liver</tissue>
    </source>
</reference>
<proteinExistence type="predicted"/>
<feature type="compositionally biased region" description="Polar residues" evidence="1">
    <location>
        <begin position="209"/>
        <end position="221"/>
    </location>
</feature>
<gene>
    <name evidence="2" type="ORF">NDU88_005024</name>
</gene>
<feature type="compositionally biased region" description="Low complexity" evidence="1">
    <location>
        <begin position="192"/>
        <end position="208"/>
    </location>
</feature>
<protein>
    <submittedName>
        <fullName evidence="2">Uncharacterized protein</fullName>
    </submittedName>
</protein>
<feature type="region of interest" description="Disordered" evidence="1">
    <location>
        <begin position="192"/>
        <end position="221"/>
    </location>
</feature>
<comment type="caution">
    <text evidence="2">The sequence shown here is derived from an EMBL/GenBank/DDBJ whole genome shotgun (WGS) entry which is preliminary data.</text>
</comment>